<dbReference type="Pfam" id="PF13231">
    <property type="entry name" value="PMT_2"/>
    <property type="match status" value="1"/>
</dbReference>
<evidence type="ECO:0000313" key="10">
    <source>
        <dbReference type="EMBL" id="ACB35877.1"/>
    </source>
</evidence>
<dbReference type="AlphaFoldDB" id="B1Y4Y1"/>
<feature type="transmembrane region" description="Helical" evidence="8">
    <location>
        <begin position="315"/>
        <end position="331"/>
    </location>
</feature>
<dbReference type="InterPro" id="IPR038731">
    <property type="entry name" value="RgtA/B/C-like"/>
</dbReference>
<dbReference type="STRING" id="395495.Lcho_3623"/>
<proteinExistence type="predicted"/>
<dbReference type="GO" id="GO:0009103">
    <property type="term" value="P:lipopolysaccharide biosynthetic process"/>
    <property type="evidence" value="ECO:0007669"/>
    <property type="project" value="UniProtKB-ARBA"/>
</dbReference>
<evidence type="ECO:0000256" key="8">
    <source>
        <dbReference type="SAM" id="Phobius"/>
    </source>
</evidence>
<feature type="transmembrane region" description="Helical" evidence="8">
    <location>
        <begin position="282"/>
        <end position="303"/>
    </location>
</feature>
<comment type="subcellular location">
    <subcellularLocation>
        <location evidence="1">Cell membrane</location>
        <topology evidence="1">Multi-pass membrane protein</topology>
    </subcellularLocation>
</comment>
<gene>
    <name evidence="10" type="ordered locus">Lcho_3623</name>
</gene>
<dbReference type="PANTHER" id="PTHR33908">
    <property type="entry name" value="MANNOSYLTRANSFERASE YKCB-RELATED"/>
    <property type="match status" value="1"/>
</dbReference>
<dbReference type="EMBL" id="CP001013">
    <property type="protein sequence ID" value="ACB35877.1"/>
    <property type="molecule type" value="Genomic_DNA"/>
</dbReference>
<dbReference type="GO" id="GO:0016763">
    <property type="term" value="F:pentosyltransferase activity"/>
    <property type="evidence" value="ECO:0007669"/>
    <property type="project" value="TreeGrafter"/>
</dbReference>
<dbReference type="GO" id="GO:0005886">
    <property type="term" value="C:plasma membrane"/>
    <property type="evidence" value="ECO:0007669"/>
    <property type="project" value="UniProtKB-SubCell"/>
</dbReference>
<reference evidence="10 11" key="1">
    <citation type="submission" date="2008-03" db="EMBL/GenBank/DDBJ databases">
        <title>Complete sequence of Leptothrix cholodnii SP-6.</title>
        <authorList>
            <consortium name="US DOE Joint Genome Institute"/>
            <person name="Copeland A."/>
            <person name="Lucas S."/>
            <person name="Lapidus A."/>
            <person name="Glavina del Rio T."/>
            <person name="Dalin E."/>
            <person name="Tice H."/>
            <person name="Bruce D."/>
            <person name="Goodwin L."/>
            <person name="Pitluck S."/>
            <person name="Chertkov O."/>
            <person name="Brettin T."/>
            <person name="Detter J.C."/>
            <person name="Han C."/>
            <person name="Kuske C.R."/>
            <person name="Schmutz J."/>
            <person name="Larimer F."/>
            <person name="Land M."/>
            <person name="Hauser L."/>
            <person name="Kyrpides N."/>
            <person name="Lykidis A."/>
            <person name="Emerson D."/>
            <person name="Richardson P."/>
        </authorList>
    </citation>
    <scope>NUCLEOTIDE SEQUENCE [LARGE SCALE GENOMIC DNA]</scope>
    <source>
        <strain evidence="11">ATCC 51168 / LMG 8142 / SP-6</strain>
    </source>
</reference>
<evidence type="ECO:0000256" key="2">
    <source>
        <dbReference type="ARBA" id="ARBA00022475"/>
    </source>
</evidence>
<dbReference type="HOGENOM" id="CLU_019200_0_1_4"/>
<evidence type="ECO:0000259" key="9">
    <source>
        <dbReference type="Pfam" id="PF13231"/>
    </source>
</evidence>
<keyword evidence="7 8" id="KW-0472">Membrane</keyword>
<feature type="transmembrane region" description="Helical" evidence="8">
    <location>
        <begin position="229"/>
        <end position="249"/>
    </location>
</feature>
<dbReference type="GO" id="GO:0010041">
    <property type="term" value="P:response to iron(III) ion"/>
    <property type="evidence" value="ECO:0007669"/>
    <property type="project" value="TreeGrafter"/>
</dbReference>
<sequence length="603" mass="65573" precursor="true">MTAQRQPLRSARWVFVLWAALLLGLQVQGLGDAALFDVDEGAFSEATREMLASGDWGHTTLNGEPRFDKPMLTYWLQAASVRAFGLDEWALRLPSALASWAWAVALAWFAWQRWGLRAGIAAGSVLATCAGVMLIGRAATADALLNLWLCLATLDLWRALEQGDDGRGRLIDSRPLRRCAVWIGLGLLTKGPVAVLVPGATLLLWTGAEALQAGHQGAGQRLWQRLRPLLADPPAWALLLAIALPWYVYALQRHGMAFVDGFFWRHNLQRYGGTLEGHAGAWFYYLLLLPLLLFPWSALLLPVLGRWREAWRQPLPRFLLLWAGFVLVFFSGSGTKLPHYLLYGFTPLALLAGRELARRTAQGGTALARLPRTLLALSLVASPALGIAVTELVRQGLRAQKPAADAYTLQHALLAAPAPTLGLWLTAIGVGMLAWMLCVSSSADAAEPAGSPDSRWFGRAALAGALGVLFHVHGLLPWWADRLQAPVQTLARQARALNHPPANRPPATVVQWGLHLPSFALYLGQACPRRAPQAGELALVRSDQLHALAERHGNATGAAPGSRPWQALYSQPGLTLIRWIGVPPDTQPATALATWQAGPNEHR</sequence>
<keyword evidence="4 10" id="KW-0808">Transferase</keyword>
<protein>
    <submittedName>
        <fullName evidence="10">Glycosyl transferase family 39</fullName>
    </submittedName>
</protein>
<feature type="transmembrane region" description="Helical" evidence="8">
    <location>
        <begin position="460"/>
        <end position="480"/>
    </location>
</feature>
<evidence type="ECO:0000256" key="7">
    <source>
        <dbReference type="ARBA" id="ARBA00023136"/>
    </source>
</evidence>
<dbReference type="eggNOG" id="COG1807">
    <property type="taxonomic scope" value="Bacteria"/>
</dbReference>
<evidence type="ECO:0000256" key="3">
    <source>
        <dbReference type="ARBA" id="ARBA00022676"/>
    </source>
</evidence>
<feature type="transmembrane region" description="Helical" evidence="8">
    <location>
        <begin position="89"/>
        <end position="111"/>
    </location>
</feature>
<keyword evidence="11" id="KW-1185">Reference proteome</keyword>
<feature type="transmembrane region" description="Helical" evidence="8">
    <location>
        <begin position="118"/>
        <end position="137"/>
    </location>
</feature>
<organism evidence="10 11">
    <name type="scientific">Leptothrix cholodnii (strain ATCC 51168 / LMG 8142 / SP-6)</name>
    <name type="common">Leptothrix discophora (strain SP-6)</name>
    <dbReference type="NCBI Taxonomy" id="395495"/>
    <lineage>
        <taxon>Bacteria</taxon>
        <taxon>Pseudomonadati</taxon>
        <taxon>Pseudomonadota</taxon>
        <taxon>Betaproteobacteria</taxon>
        <taxon>Burkholderiales</taxon>
        <taxon>Sphaerotilaceae</taxon>
        <taxon>Leptothrix</taxon>
    </lineage>
</organism>
<evidence type="ECO:0000313" key="11">
    <source>
        <dbReference type="Proteomes" id="UP000001693"/>
    </source>
</evidence>
<dbReference type="KEGG" id="lch:Lcho_3623"/>
<feature type="domain" description="Glycosyltransferase RgtA/B/C/D-like" evidence="9">
    <location>
        <begin position="68"/>
        <end position="206"/>
    </location>
</feature>
<dbReference type="RefSeq" id="WP_012348624.1">
    <property type="nucleotide sequence ID" value="NC_010524.1"/>
</dbReference>
<keyword evidence="2" id="KW-1003">Cell membrane</keyword>
<dbReference type="InterPro" id="IPR050297">
    <property type="entry name" value="LipidA_mod_glycosyltrf_83"/>
</dbReference>
<accession>B1Y4Y1</accession>
<name>B1Y4Y1_LEPCP</name>
<evidence type="ECO:0000256" key="6">
    <source>
        <dbReference type="ARBA" id="ARBA00022989"/>
    </source>
</evidence>
<feature type="transmembrane region" description="Helical" evidence="8">
    <location>
        <begin position="413"/>
        <end position="439"/>
    </location>
</feature>
<feature type="transmembrane region" description="Helical" evidence="8">
    <location>
        <begin position="374"/>
        <end position="393"/>
    </location>
</feature>
<evidence type="ECO:0000256" key="1">
    <source>
        <dbReference type="ARBA" id="ARBA00004651"/>
    </source>
</evidence>
<keyword evidence="3" id="KW-0328">Glycosyltransferase</keyword>
<evidence type="ECO:0000256" key="4">
    <source>
        <dbReference type="ARBA" id="ARBA00022679"/>
    </source>
</evidence>
<dbReference type="PANTHER" id="PTHR33908:SF3">
    <property type="entry name" value="UNDECAPRENYL PHOSPHATE-ALPHA-4-AMINO-4-DEOXY-L-ARABINOSE ARABINOSYL TRANSFERASE"/>
    <property type="match status" value="1"/>
</dbReference>
<dbReference type="CAZy" id="GT83">
    <property type="family name" value="Glycosyltransferase Family 83"/>
</dbReference>
<dbReference type="OrthoDB" id="9775035at2"/>
<keyword evidence="5 8" id="KW-0812">Transmembrane</keyword>
<dbReference type="Proteomes" id="UP000001693">
    <property type="component" value="Chromosome"/>
</dbReference>
<keyword evidence="6 8" id="KW-1133">Transmembrane helix</keyword>
<evidence type="ECO:0000256" key="5">
    <source>
        <dbReference type="ARBA" id="ARBA00022692"/>
    </source>
</evidence>